<dbReference type="EMBL" id="JAYMGO010000015">
    <property type="protein sequence ID" value="KAL1260037.1"/>
    <property type="molecule type" value="Genomic_DNA"/>
</dbReference>
<dbReference type="Gene3D" id="3.10.10.10">
    <property type="entry name" value="HIV Type 1 Reverse Transcriptase, subunit A, domain 1"/>
    <property type="match status" value="1"/>
</dbReference>
<comment type="caution">
    <text evidence="1">The sequence shown here is derived from an EMBL/GenBank/DDBJ whole genome shotgun (WGS) entry which is preliminary data.</text>
</comment>
<keyword evidence="2" id="KW-1185">Reference proteome</keyword>
<proteinExistence type="predicted"/>
<accession>A0ABR3M845</accession>
<dbReference type="PANTHER" id="PTHR24559:SF454">
    <property type="entry name" value="RIBONUCLEASE H"/>
    <property type="match status" value="1"/>
</dbReference>
<protein>
    <submittedName>
        <fullName evidence="1">Uncharacterized protein</fullName>
    </submittedName>
</protein>
<reference evidence="1 2" key="1">
    <citation type="submission" date="2023-09" db="EMBL/GenBank/DDBJ databases">
        <authorList>
            <person name="Wang M."/>
        </authorList>
    </citation>
    <scope>NUCLEOTIDE SEQUENCE [LARGE SCALE GENOMIC DNA]</scope>
    <source>
        <strain evidence="1">GT-2023</strain>
        <tissue evidence="1">Liver</tissue>
    </source>
</reference>
<evidence type="ECO:0000313" key="1">
    <source>
        <dbReference type="EMBL" id="KAL1260037.1"/>
    </source>
</evidence>
<organism evidence="1 2">
    <name type="scientific">Cirrhinus molitorella</name>
    <name type="common">mud carp</name>
    <dbReference type="NCBI Taxonomy" id="172907"/>
    <lineage>
        <taxon>Eukaryota</taxon>
        <taxon>Metazoa</taxon>
        <taxon>Chordata</taxon>
        <taxon>Craniata</taxon>
        <taxon>Vertebrata</taxon>
        <taxon>Euteleostomi</taxon>
        <taxon>Actinopterygii</taxon>
        <taxon>Neopterygii</taxon>
        <taxon>Teleostei</taxon>
        <taxon>Ostariophysi</taxon>
        <taxon>Cypriniformes</taxon>
        <taxon>Cyprinidae</taxon>
        <taxon>Labeoninae</taxon>
        <taxon>Labeonini</taxon>
        <taxon>Cirrhinus</taxon>
    </lineage>
</organism>
<dbReference type="InterPro" id="IPR053134">
    <property type="entry name" value="RNA-dir_DNA_polymerase"/>
</dbReference>
<gene>
    <name evidence="1" type="ORF">QQF64_007864</name>
</gene>
<dbReference type="SUPFAM" id="SSF56672">
    <property type="entry name" value="DNA/RNA polymerases"/>
    <property type="match status" value="1"/>
</dbReference>
<dbReference type="InterPro" id="IPR043502">
    <property type="entry name" value="DNA/RNA_pol_sf"/>
</dbReference>
<dbReference type="PANTHER" id="PTHR24559">
    <property type="entry name" value="TRANSPOSON TY3-I GAG-POL POLYPROTEIN"/>
    <property type="match status" value="1"/>
</dbReference>
<name>A0ABR3M845_9TELE</name>
<dbReference type="Proteomes" id="UP001558613">
    <property type="component" value="Unassembled WGS sequence"/>
</dbReference>
<sequence>MWSVKIFKDVFSELPGLTYILTHQIRTPPRVVVRQRPYSVPESCRQAIKEEVKKMLQLQVIEPSHSPWSSPVVMVPKPDGTLRFCNVFQKLNEVSQFDSYLMPEWMSSLKG</sequence>
<evidence type="ECO:0000313" key="2">
    <source>
        <dbReference type="Proteomes" id="UP001558613"/>
    </source>
</evidence>